<dbReference type="InterPro" id="IPR056467">
    <property type="entry name" value="eWH_GTF3C1"/>
</dbReference>
<gene>
    <name evidence="9" type="primary">LOC114328978</name>
</gene>
<accession>A0A6P7FFU9</accession>
<dbReference type="GO" id="GO:0003677">
    <property type="term" value="F:DNA binding"/>
    <property type="evidence" value="ECO:0007669"/>
    <property type="project" value="UniProtKB-KW"/>
</dbReference>
<evidence type="ECO:0000256" key="6">
    <source>
        <dbReference type="SAM" id="MobiDB-lite"/>
    </source>
</evidence>
<evidence type="ECO:0000256" key="4">
    <source>
        <dbReference type="ARBA" id="ARBA00023163"/>
    </source>
</evidence>
<dbReference type="FunCoup" id="A0A6P7FFU9">
    <property type="interactions" value="221"/>
</dbReference>
<keyword evidence="3" id="KW-0238">DNA-binding</keyword>
<dbReference type="GO" id="GO:0006384">
    <property type="term" value="P:transcription initiation at RNA polymerase III promoter"/>
    <property type="evidence" value="ECO:0007669"/>
    <property type="project" value="InterPro"/>
</dbReference>
<dbReference type="CDD" id="cd16169">
    <property type="entry name" value="Tau138_eWH"/>
    <property type="match status" value="1"/>
</dbReference>
<evidence type="ECO:0000256" key="2">
    <source>
        <dbReference type="ARBA" id="ARBA00022553"/>
    </source>
</evidence>
<dbReference type="GO" id="GO:0000127">
    <property type="term" value="C:transcription factor TFIIIC complex"/>
    <property type="evidence" value="ECO:0007669"/>
    <property type="project" value="InterPro"/>
</dbReference>
<keyword evidence="2" id="KW-0597">Phosphoprotein</keyword>
<organism evidence="9">
    <name type="scientific">Diabrotica virgifera virgifera</name>
    <name type="common">western corn rootworm</name>
    <dbReference type="NCBI Taxonomy" id="50390"/>
    <lineage>
        <taxon>Eukaryota</taxon>
        <taxon>Metazoa</taxon>
        <taxon>Ecdysozoa</taxon>
        <taxon>Arthropoda</taxon>
        <taxon>Hexapoda</taxon>
        <taxon>Insecta</taxon>
        <taxon>Pterygota</taxon>
        <taxon>Neoptera</taxon>
        <taxon>Endopterygota</taxon>
        <taxon>Coleoptera</taxon>
        <taxon>Polyphaga</taxon>
        <taxon>Cucujiformia</taxon>
        <taxon>Chrysomeloidea</taxon>
        <taxon>Chrysomelidae</taxon>
        <taxon>Galerucinae</taxon>
        <taxon>Diabroticina</taxon>
        <taxon>Diabroticites</taxon>
        <taxon>Diabrotica</taxon>
    </lineage>
</organism>
<dbReference type="PANTHER" id="PTHR15180">
    <property type="entry name" value="GENERAL TRANSCRIPTION FACTOR 3C POLYPEPTIDE 1"/>
    <property type="match status" value="1"/>
</dbReference>
<dbReference type="InterPro" id="IPR007309">
    <property type="entry name" value="TFIIIC_Bblock-bd"/>
</dbReference>
<dbReference type="InterPro" id="IPR036390">
    <property type="entry name" value="WH_DNA-bd_sf"/>
</dbReference>
<keyword evidence="4" id="KW-0804">Transcription</keyword>
<evidence type="ECO:0000256" key="5">
    <source>
        <dbReference type="ARBA" id="ARBA00023242"/>
    </source>
</evidence>
<evidence type="ECO:0000259" key="7">
    <source>
        <dbReference type="Pfam" id="PF04182"/>
    </source>
</evidence>
<dbReference type="PANTHER" id="PTHR15180:SF1">
    <property type="entry name" value="GENERAL TRANSCRIPTION FACTOR 3C POLYPEPTIDE 1"/>
    <property type="match status" value="1"/>
</dbReference>
<evidence type="ECO:0000259" key="8">
    <source>
        <dbReference type="Pfam" id="PF24101"/>
    </source>
</evidence>
<evidence type="ECO:0000256" key="1">
    <source>
        <dbReference type="ARBA" id="ARBA00004123"/>
    </source>
</evidence>
<feature type="domain" description="GTF3C1 extended winged-helix" evidence="8">
    <location>
        <begin position="781"/>
        <end position="881"/>
    </location>
</feature>
<dbReference type="GO" id="GO:0005634">
    <property type="term" value="C:nucleus"/>
    <property type="evidence" value="ECO:0007669"/>
    <property type="project" value="UniProtKB-SubCell"/>
</dbReference>
<protein>
    <submittedName>
        <fullName evidence="9">General transcription factor 3C polypeptide 1</fullName>
    </submittedName>
</protein>
<feature type="compositionally biased region" description="Basic and acidic residues" evidence="6">
    <location>
        <begin position="1797"/>
        <end position="1811"/>
    </location>
</feature>
<sequence length="2148" mass="250104">MGKSLQAPFLNVNQRIIKRVKKYDKKDTCKRKSSIDIGEPLHKIQKLHKADKKQGYFNAHKEVCNETVYTDTLLDTNHVVLKTKEQMSYDLFLGDELKHNYSAFTFKDFYFHILDEIALEGLDGITVEAFWKRLGIALDGPCCIDKNIENFIWQQIIQKTNSLQFFELPEARNELEIYNPFDFMHADIGVVMEVAYELPDIYPVAPVNSPSTLGSCSTFNERENISEDIKDLTLDEVKEKYGRKLVIVADQKQRIKALCGNLIDPCIDFLNAEYCILERIGRSRRLGELTQGNVSISRAFKMDPKTLFHYKKELYCSDLISKQYFVIKSAVLDQNKSGSLLHLRRFYSSVRSRTSCVANQIINVLKSQPGYKISSRKLSTIFADNIQPVRKLLKSPEFKKFVKLKIYPYRSCYPNAKSSEYLRKSNRQEKSIVVYELVNPYINVAACWKIDDREDSDAEDDEEELSGSKIYNADMLRDIYYRIHSTGEKGCSSLDIRKLVGIDKNTLRMALKKLVQKNVIDFNKFDEGKQRKFVYKTKSVKPEQSASNNSVDVTPTVKMSSIKAKMIERQKAALARKKQENLQNNKPQTNSQEVEIVANIFLHIEKPQYIDCRFLINREIDLTEPRSKIPLLNIELIKRYSINLTYISLNHNYLFNINDILNDIVSCVRSPEVKTNFTEFYVKKYNFDINIKRLLLRAALGEKEVLQQLSNSKPDGEKTAFPDLVPTRNSSWFADKLNYMGENPTLVFQEEDRGVKTEFLLSTTPPEYNLAIPYLVTDHSFTERVLQRINIILNLVNAMGVIVDIFTLLKLMVDEETKLDIKGKIDRKSLLRILKRLVAEGYIKIYKVTLNNTTITKTVNFICHPTINYDCDDIQTACQQIKWKNFLSVAKKNVKPHVPSLQKKIEEKFSSSPFSKTDVMNSINEMKLLNKTMIKELNRKFNNKIGRVYGAKPKFTRMRIMHEFLFYVIYDCHPPLTYERPMENDQIETLFKSYRIGISEKDLEELPKIYRHEISWKMFIPPLPVHSDWPAGWALMCDIILRLPVCVLLKIHSCSFEDNDLLEMLNHPIKRFYLVKDLSEKIRKTILFKRKYLQNIYDTINRLVFCGLIQFGPQKSKEKDQMFIYVNRRASLWDTTSSEPGYNEIEKKIYPTIPFYFGSPADIEEYWQQLSTISMNTKLGTREAGKLVTLSYINTKPQLVECIKSRSPMEALDYDNGIIPGDQKGAAGLDSAMWTHLVKNWYYTKGNSGNSLYSDFKDDSLKKVPSQLISFKELQTKNVKYYLPQIPQVEEKHGKKYVLIKNSRKGTIKRTIQKRRTKDNKREYNDSIDRKIIKKLQGTKVKWSKAEDDILYLAKVIDIFLNSDKVYRRQIVPLTLIRDILHRVSPESKYKTSRSIQRRWNKRSFRGLYKVLEENCMNLLKIKPINDTFGQLISRLGTQDQKTKKIFRLSEDQLCSAYVILASYIMKNRKKVHDVLQGNLIAEDYLSKENLVTTENSLIDANKDNKKYYDPKTPDDIRRDVLKSVIHSSLCCKDGSLSLTHSVLRIYQNYTDALLREAVQELRETNTITCRKWKDRKTKIWETPFALSQYYVFYQYCTFSKKTAQEAFATLFSIIRDKGKHFDVEEQMAKKRYGELLGVNELFSFNNAITFVFYLPHNTVILNPEIENHDELANELALRYQLILKSLQNLSNENEIDLEDENDTFRSKTIQELEEDNQVDDSGEQRQDLQDTQSNLDLAIDSGNNETIDRLKTWITDRVQTDIERRSPSPEFMDKEVLPAYIDPYSDFGKATSSTQDKGELRKTSYSERASKQIPTVEEIKEGMLKLTTNNEERNIPYITELSHLLKENFSELKTTADLIRLKNHFITEYIKLNEITIDDDDFEKLKGHSIIKELEESKRYNNFWSKIENNIIVRDFLRMPKFEQLILNDGGNEHDIALASDIIQFASSNTFFGVTGAELKENFLHREENCSLVNIIKILIKAGILLQTGTCTLTFVHYSYQYIWVVEQNLSSGSYSLNTEKADERKALSSMIIMPWVRVDGTLNRVMLKTWTCNVLSYCLDYPKVPFSKICDKFCYIKPVDLYFIVQILEEIGCIEVLIYETEEKSIFSEWRKTCERPATFLDNIEDLIIQPNNVSMTRLGSFYNEE</sequence>
<dbReference type="InterPro" id="IPR044210">
    <property type="entry name" value="Tfc3-like"/>
</dbReference>
<name>A0A6P7FFU9_DIAVI</name>
<feature type="domain" description="B-block binding subunit of TFIIIC" evidence="7">
    <location>
        <begin position="271"/>
        <end position="348"/>
    </location>
</feature>
<dbReference type="GO" id="GO:0042791">
    <property type="term" value="P:5S class rRNA transcription by RNA polymerase III"/>
    <property type="evidence" value="ECO:0007669"/>
    <property type="project" value="TreeGrafter"/>
</dbReference>
<comment type="subcellular location">
    <subcellularLocation>
        <location evidence="1">Nucleus</location>
    </subcellularLocation>
</comment>
<dbReference type="InParanoid" id="A0A6P7FFU9"/>
<feature type="region of interest" description="Disordered" evidence="6">
    <location>
        <begin position="1788"/>
        <end position="1812"/>
    </location>
</feature>
<dbReference type="RefSeq" id="XP_028133782.1">
    <property type="nucleotide sequence ID" value="XM_028277981.1"/>
</dbReference>
<dbReference type="InterPro" id="IPR035625">
    <property type="entry name" value="Tfc3-like_eWH"/>
</dbReference>
<dbReference type="Pfam" id="PF04182">
    <property type="entry name" value="B-block_TFIIIC"/>
    <property type="match status" value="1"/>
</dbReference>
<dbReference type="OrthoDB" id="68020at2759"/>
<dbReference type="Pfam" id="PF24101">
    <property type="entry name" value="WHD_GTF3C1"/>
    <property type="match status" value="1"/>
</dbReference>
<proteinExistence type="predicted"/>
<evidence type="ECO:0000256" key="3">
    <source>
        <dbReference type="ARBA" id="ARBA00023125"/>
    </source>
</evidence>
<dbReference type="SUPFAM" id="SSF46785">
    <property type="entry name" value="Winged helix' DNA-binding domain"/>
    <property type="match status" value="1"/>
</dbReference>
<reference evidence="9" key="1">
    <citation type="submission" date="2025-08" db="UniProtKB">
        <authorList>
            <consortium name="RefSeq"/>
        </authorList>
    </citation>
    <scope>IDENTIFICATION</scope>
</reference>
<keyword evidence="5" id="KW-0539">Nucleus</keyword>
<evidence type="ECO:0000313" key="9">
    <source>
        <dbReference type="RefSeq" id="XP_028133782.1"/>
    </source>
</evidence>